<dbReference type="CDD" id="cd17355">
    <property type="entry name" value="MFS_YcxA_like"/>
    <property type="match status" value="1"/>
</dbReference>
<gene>
    <name evidence="6" type="ORF">NBH20_02630</name>
</gene>
<sequence>MISARLARYLAARNIHYGWVVAGITFLTMLATAGAMGSAGVLIAPLSREFGWTTEEISSAMAIRLALFGLLGPFAAALMNHFGMRAVIGVALTLIGGGILLSFRMTELWEMVVLWGIVVGVGTGMTALVLGATVATRWFHARRGVVVGLMTVSNATGQLIFLPLLASLTEAYGWRVALSLNVVVLALAMVIVLALMRNYPADLGLAPYGSRELQPAPIRSARLSSLLVAPVAALREASVKPVFWILFFTFFVCGLSTNGLIQTHWISICGDYGVAAVSAAGMLAMIGIFDFIGTLGAGWLSDRFDNRWLLFWFYGLRGLSLIFLSASGFDYVTLSIFAVFYGLDWVATVPPTVKLTVENFGRDKANIVFGWIFAAHQLGAATATFGAGYIRTDYETFLPAVYIAGFMCLLAALSVLAIGKTVRHDTVVQAAE</sequence>
<comment type="caution">
    <text evidence="6">The sequence shown here is derived from an EMBL/GenBank/DDBJ whole genome shotgun (WGS) entry which is preliminary data.</text>
</comment>
<feature type="transmembrane region" description="Helical" evidence="4">
    <location>
        <begin position="20"/>
        <end position="45"/>
    </location>
</feature>
<dbReference type="InterPro" id="IPR036259">
    <property type="entry name" value="MFS_trans_sf"/>
</dbReference>
<feature type="transmembrane region" description="Helical" evidence="4">
    <location>
        <begin position="365"/>
        <end position="390"/>
    </location>
</feature>
<reference evidence="6 7" key="1">
    <citation type="submission" date="2022-06" db="EMBL/GenBank/DDBJ databases">
        <authorList>
            <person name="Sun Q."/>
        </authorList>
    </citation>
    <scope>NUCLEOTIDE SEQUENCE [LARGE SCALE GENOMIC DNA]</scope>
    <source>
        <strain evidence="6 7">S153</strain>
    </source>
</reference>
<evidence type="ECO:0000259" key="5">
    <source>
        <dbReference type="PROSITE" id="PS50850"/>
    </source>
</evidence>
<feature type="domain" description="Major facilitator superfamily (MFS) profile" evidence="5">
    <location>
        <begin position="11"/>
        <end position="423"/>
    </location>
</feature>
<dbReference type="PROSITE" id="PS50850">
    <property type="entry name" value="MFS"/>
    <property type="match status" value="1"/>
</dbReference>
<dbReference type="RefSeq" id="WP_250943846.1">
    <property type="nucleotide sequence ID" value="NZ_JAMQAY010000001.1"/>
</dbReference>
<keyword evidence="2 4" id="KW-1133">Transmembrane helix</keyword>
<dbReference type="PANTHER" id="PTHR11360">
    <property type="entry name" value="MONOCARBOXYLATE TRANSPORTER"/>
    <property type="match status" value="1"/>
</dbReference>
<feature type="transmembrane region" description="Helical" evidence="4">
    <location>
        <begin position="112"/>
        <end position="132"/>
    </location>
</feature>
<keyword evidence="1 4" id="KW-0812">Transmembrane</keyword>
<feature type="transmembrane region" description="Helical" evidence="4">
    <location>
        <begin position="332"/>
        <end position="353"/>
    </location>
</feature>
<feature type="transmembrane region" description="Helical" evidence="4">
    <location>
        <begin position="273"/>
        <end position="296"/>
    </location>
</feature>
<evidence type="ECO:0000256" key="2">
    <source>
        <dbReference type="ARBA" id="ARBA00022989"/>
    </source>
</evidence>
<feature type="transmembrane region" description="Helical" evidence="4">
    <location>
        <begin position="242"/>
        <end position="261"/>
    </location>
</feature>
<dbReference type="SUPFAM" id="SSF103473">
    <property type="entry name" value="MFS general substrate transporter"/>
    <property type="match status" value="1"/>
</dbReference>
<accession>A0ABT0V6H3</accession>
<dbReference type="Gene3D" id="1.20.1250.20">
    <property type="entry name" value="MFS general substrate transporter like domains"/>
    <property type="match status" value="2"/>
</dbReference>
<feature type="transmembrane region" description="Helical" evidence="4">
    <location>
        <begin position="86"/>
        <end position="106"/>
    </location>
</feature>
<dbReference type="EMBL" id="JAMQAY010000001">
    <property type="protein sequence ID" value="MCM2400033.1"/>
    <property type="molecule type" value="Genomic_DNA"/>
</dbReference>
<evidence type="ECO:0000256" key="4">
    <source>
        <dbReference type="SAM" id="Phobius"/>
    </source>
</evidence>
<protein>
    <submittedName>
        <fullName evidence="6">MFS transporter</fullName>
    </submittedName>
</protein>
<evidence type="ECO:0000256" key="3">
    <source>
        <dbReference type="ARBA" id="ARBA00023136"/>
    </source>
</evidence>
<dbReference type="InterPro" id="IPR050327">
    <property type="entry name" value="Proton-linked_MCT"/>
</dbReference>
<feature type="transmembrane region" description="Helical" evidence="4">
    <location>
        <begin position="57"/>
        <end position="79"/>
    </location>
</feature>
<evidence type="ECO:0000313" key="7">
    <source>
        <dbReference type="Proteomes" id="UP001155079"/>
    </source>
</evidence>
<dbReference type="InterPro" id="IPR011701">
    <property type="entry name" value="MFS"/>
</dbReference>
<organism evidence="6 7">
    <name type="scientific">Ciceribacter sichuanensis</name>
    <dbReference type="NCBI Taxonomy" id="2949647"/>
    <lineage>
        <taxon>Bacteria</taxon>
        <taxon>Pseudomonadati</taxon>
        <taxon>Pseudomonadota</taxon>
        <taxon>Alphaproteobacteria</taxon>
        <taxon>Hyphomicrobiales</taxon>
        <taxon>Rhizobiaceae</taxon>
        <taxon>Ciceribacter</taxon>
    </lineage>
</organism>
<evidence type="ECO:0000256" key="1">
    <source>
        <dbReference type="ARBA" id="ARBA00022692"/>
    </source>
</evidence>
<dbReference type="PANTHER" id="PTHR11360:SF290">
    <property type="entry name" value="MONOCARBOXYLATE MFS PERMEASE"/>
    <property type="match status" value="1"/>
</dbReference>
<feature type="transmembrane region" description="Helical" evidence="4">
    <location>
        <begin position="144"/>
        <end position="166"/>
    </location>
</feature>
<dbReference type="InterPro" id="IPR020846">
    <property type="entry name" value="MFS_dom"/>
</dbReference>
<feature type="transmembrane region" description="Helical" evidence="4">
    <location>
        <begin position="172"/>
        <end position="195"/>
    </location>
</feature>
<keyword evidence="3 4" id="KW-0472">Membrane</keyword>
<feature type="transmembrane region" description="Helical" evidence="4">
    <location>
        <begin position="308"/>
        <end position="326"/>
    </location>
</feature>
<dbReference type="Proteomes" id="UP001155079">
    <property type="component" value="Unassembled WGS sequence"/>
</dbReference>
<feature type="transmembrane region" description="Helical" evidence="4">
    <location>
        <begin position="396"/>
        <end position="418"/>
    </location>
</feature>
<name>A0ABT0V6H3_9HYPH</name>
<evidence type="ECO:0000313" key="6">
    <source>
        <dbReference type="EMBL" id="MCM2400033.1"/>
    </source>
</evidence>
<keyword evidence="7" id="KW-1185">Reference proteome</keyword>
<proteinExistence type="predicted"/>
<dbReference type="Pfam" id="PF07690">
    <property type="entry name" value="MFS_1"/>
    <property type="match status" value="1"/>
</dbReference>